<reference evidence="2 3" key="1">
    <citation type="submission" date="2024-01" db="EMBL/GenBank/DDBJ databases">
        <title>Genome assemblies of Stephania.</title>
        <authorList>
            <person name="Yang L."/>
        </authorList>
    </citation>
    <scope>NUCLEOTIDE SEQUENCE [LARGE SCALE GENOMIC DNA]</scope>
    <source>
        <strain evidence="2">YNDBR</strain>
        <tissue evidence="2">Leaf</tissue>
    </source>
</reference>
<sequence>MKKKKKVVEGDDHGGDQGKEKMTGVGSQPPGLELEACMNYFTDLERNGVAVSCL</sequence>
<keyword evidence="3" id="KW-1185">Reference proteome</keyword>
<accession>A0AAP0JIK2</accession>
<evidence type="ECO:0000256" key="1">
    <source>
        <dbReference type="SAM" id="MobiDB-lite"/>
    </source>
</evidence>
<dbReference type="AlphaFoldDB" id="A0AAP0JIK2"/>
<feature type="region of interest" description="Disordered" evidence="1">
    <location>
        <begin position="1"/>
        <end position="29"/>
    </location>
</feature>
<proteinExistence type="predicted"/>
<protein>
    <submittedName>
        <fullName evidence="2">Uncharacterized protein</fullName>
    </submittedName>
</protein>
<dbReference type="Proteomes" id="UP001420932">
    <property type="component" value="Unassembled WGS sequence"/>
</dbReference>
<evidence type="ECO:0000313" key="3">
    <source>
        <dbReference type="Proteomes" id="UP001420932"/>
    </source>
</evidence>
<evidence type="ECO:0000313" key="2">
    <source>
        <dbReference type="EMBL" id="KAK9134721.1"/>
    </source>
</evidence>
<comment type="caution">
    <text evidence="2">The sequence shown here is derived from an EMBL/GenBank/DDBJ whole genome shotgun (WGS) entry which is preliminary data.</text>
</comment>
<feature type="compositionally biased region" description="Basic and acidic residues" evidence="1">
    <location>
        <begin position="7"/>
        <end position="22"/>
    </location>
</feature>
<organism evidence="2 3">
    <name type="scientific">Stephania yunnanensis</name>
    <dbReference type="NCBI Taxonomy" id="152371"/>
    <lineage>
        <taxon>Eukaryota</taxon>
        <taxon>Viridiplantae</taxon>
        <taxon>Streptophyta</taxon>
        <taxon>Embryophyta</taxon>
        <taxon>Tracheophyta</taxon>
        <taxon>Spermatophyta</taxon>
        <taxon>Magnoliopsida</taxon>
        <taxon>Ranunculales</taxon>
        <taxon>Menispermaceae</taxon>
        <taxon>Menispermoideae</taxon>
        <taxon>Cissampelideae</taxon>
        <taxon>Stephania</taxon>
    </lineage>
</organism>
<name>A0AAP0JIK2_9MAGN</name>
<dbReference type="EMBL" id="JBBNAF010000006">
    <property type="protein sequence ID" value="KAK9134721.1"/>
    <property type="molecule type" value="Genomic_DNA"/>
</dbReference>
<gene>
    <name evidence="2" type="ORF">Syun_014051</name>
</gene>